<dbReference type="InterPro" id="IPR001611">
    <property type="entry name" value="Leu-rich_rpt"/>
</dbReference>
<dbReference type="EMBL" id="JAFEMO010000003">
    <property type="protein sequence ID" value="KAH7574334.1"/>
    <property type="molecule type" value="Genomic_DNA"/>
</dbReference>
<dbReference type="PANTHER" id="PTHR13318:SF162">
    <property type="entry name" value="LEUCINE-RICH REPEAT FAMILY PROTEIN"/>
    <property type="match status" value="1"/>
</dbReference>
<dbReference type="SMART" id="SM00368">
    <property type="entry name" value="LRR_RI"/>
    <property type="match status" value="5"/>
</dbReference>
<dbReference type="InterPro" id="IPR032675">
    <property type="entry name" value="LRR_dom_sf"/>
</dbReference>
<dbReference type="Pfam" id="PF13516">
    <property type="entry name" value="LRR_6"/>
    <property type="match status" value="5"/>
</dbReference>
<dbReference type="Proteomes" id="UP000827721">
    <property type="component" value="Unassembled WGS sequence"/>
</dbReference>
<protein>
    <submittedName>
        <fullName evidence="1">Uncharacterized protein</fullName>
    </submittedName>
</protein>
<proteinExistence type="predicted"/>
<comment type="caution">
    <text evidence="1">The sequence shown here is derived from an EMBL/GenBank/DDBJ whole genome shotgun (WGS) entry which is preliminary data.</text>
</comment>
<dbReference type="InterPro" id="IPR006553">
    <property type="entry name" value="Leu-rich_rpt_Cys-con_subtyp"/>
</dbReference>
<evidence type="ECO:0000313" key="2">
    <source>
        <dbReference type="Proteomes" id="UP000827721"/>
    </source>
</evidence>
<reference evidence="1 2" key="1">
    <citation type="submission" date="2021-02" db="EMBL/GenBank/DDBJ databases">
        <title>Plant Genome Project.</title>
        <authorList>
            <person name="Zhang R.-G."/>
        </authorList>
    </citation>
    <scope>NUCLEOTIDE SEQUENCE [LARGE SCALE GENOMIC DNA]</scope>
    <source>
        <tissue evidence="1">Leaves</tissue>
    </source>
</reference>
<evidence type="ECO:0000313" key="1">
    <source>
        <dbReference type="EMBL" id="KAH7574334.1"/>
    </source>
</evidence>
<dbReference type="SUPFAM" id="SSF52047">
    <property type="entry name" value="RNI-like"/>
    <property type="match status" value="1"/>
</dbReference>
<gene>
    <name evidence="1" type="ORF">JRO89_XS03G0283700</name>
</gene>
<dbReference type="PANTHER" id="PTHR13318">
    <property type="entry name" value="PARTNER OF PAIRED, ISOFORM B-RELATED"/>
    <property type="match status" value="1"/>
</dbReference>
<dbReference type="Gene3D" id="3.80.10.10">
    <property type="entry name" value="Ribonuclease Inhibitor"/>
    <property type="match status" value="4"/>
</dbReference>
<name>A0ABQ8ID43_9ROSI</name>
<dbReference type="SMART" id="SM00367">
    <property type="entry name" value="LRR_CC"/>
    <property type="match status" value="10"/>
</dbReference>
<accession>A0ABQ8ID43</accession>
<organism evidence="1 2">
    <name type="scientific">Xanthoceras sorbifolium</name>
    <dbReference type="NCBI Taxonomy" id="99658"/>
    <lineage>
        <taxon>Eukaryota</taxon>
        <taxon>Viridiplantae</taxon>
        <taxon>Streptophyta</taxon>
        <taxon>Embryophyta</taxon>
        <taxon>Tracheophyta</taxon>
        <taxon>Spermatophyta</taxon>
        <taxon>Magnoliopsida</taxon>
        <taxon>eudicotyledons</taxon>
        <taxon>Gunneridae</taxon>
        <taxon>Pentapetalae</taxon>
        <taxon>rosids</taxon>
        <taxon>malvids</taxon>
        <taxon>Sapindales</taxon>
        <taxon>Sapindaceae</taxon>
        <taxon>Xanthoceroideae</taxon>
        <taxon>Xanthoceras</taxon>
    </lineage>
</organism>
<sequence length="686" mass="74749">MGGICSRKRDQQVVEDVVQRGVSGRYFKSASSKWLRTSFSRPLMETKPGGGSCPSLMELCIYKIRQDINKYTSFSMLPRDISQQIFNELVFSHSLTDVSLEAFRDCALQDILLGEYPAVNDSWMDVIASQGSSLLCIDLSGSDVTDTGLGLLKDCSNLQALTFNFSDHISERGLKHISGLTNLTSLSLKKSNVITAEAMHAFSSLVNLEKLDMERCSGIHGGFGHLKVRYVTPMNILLEPYHFGAFLWVGKRFNELEFLNIRCCKCITDSDMKALSDAIGLVVCGLAKFYLLAGSGPGKFLCHSLQKCSLGNEGPVMIERGDFIKVRLKCLQAVRLTMLKELQVSNCNITDLGVSYLRGLRKLIMLNLEGCNVTAACLDYISGYFCAALVALAYLNLNRCSISDDGCDKFSGLKNLKILSLGFNNITDACLVHLKGSLSLCLSLCYLVSLKNMHIENLTNLESLNLDSCNIGDEGLANLRGLTLLKSLELSDTEVGSGGLCHLSGLTRLENLNLSFTSVTDSGLKKLAGLTSLKSLNLDARNVTDVGLAALTSLTGLTHLDLFGAHISDSGTNSLQCFKNLQSLEICGGILTDVGVKNIKDLTSLTFLNLSQNCSLSDKSLELISGLTSLVSLNVSNSRITNEGLHYLKPLKRLCSLTLESCKVTASEIKKLQSTALPNLVNYRPE</sequence>
<keyword evidence="2" id="KW-1185">Reference proteome</keyword>
<dbReference type="SUPFAM" id="SSF52058">
    <property type="entry name" value="L domain-like"/>
    <property type="match status" value="1"/>
</dbReference>
<dbReference type="Pfam" id="PF13855">
    <property type="entry name" value="LRR_8"/>
    <property type="match status" value="1"/>
</dbReference>